<keyword evidence="6" id="KW-1185">Reference proteome</keyword>
<proteinExistence type="predicted"/>
<evidence type="ECO:0000256" key="2">
    <source>
        <dbReference type="ARBA" id="ARBA00022989"/>
    </source>
</evidence>
<feature type="transmembrane region" description="Helical" evidence="4">
    <location>
        <begin position="48"/>
        <end position="69"/>
    </location>
</feature>
<dbReference type="Pfam" id="PF07690">
    <property type="entry name" value="MFS_1"/>
    <property type="match status" value="1"/>
</dbReference>
<feature type="transmembrane region" description="Helical" evidence="4">
    <location>
        <begin position="304"/>
        <end position="325"/>
    </location>
</feature>
<keyword evidence="3 4" id="KW-0472">Membrane</keyword>
<feature type="transmembrane region" description="Helical" evidence="4">
    <location>
        <begin position="372"/>
        <end position="393"/>
    </location>
</feature>
<evidence type="ECO:0000313" key="5">
    <source>
        <dbReference type="EMBL" id="PWR03634.1"/>
    </source>
</evidence>
<name>A0A2V2LJH0_9RHOB</name>
<organism evidence="5 6">
    <name type="scientific">Meridianimarinicoccus roseus</name>
    <dbReference type="NCBI Taxonomy" id="2072018"/>
    <lineage>
        <taxon>Bacteria</taxon>
        <taxon>Pseudomonadati</taxon>
        <taxon>Pseudomonadota</taxon>
        <taxon>Alphaproteobacteria</taxon>
        <taxon>Rhodobacterales</taxon>
        <taxon>Paracoccaceae</taxon>
        <taxon>Meridianimarinicoccus</taxon>
    </lineage>
</organism>
<dbReference type="RefSeq" id="WP_109810752.1">
    <property type="nucleotide sequence ID" value="NZ_QGKU01000025.1"/>
</dbReference>
<feature type="transmembrane region" description="Helical" evidence="4">
    <location>
        <begin position="331"/>
        <end position="352"/>
    </location>
</feature>
<gene>
    <name evidence="5" type="ORF">DKT77_05700</name>
</gene>
<dbReference type="SUPFAM" id="SSF103473">
    <property type="entry name" value="MFS general substrate transporter"/>
    <property type="match status" value="1"/>
</dbReference>
<dbReference type="AlphaFoldDB" id="A0A2V2LJH0"/>
<dbReference type="EMBL" id="QGKU01000025">
    <property type="protein sequence ID" value="PWR03634.1"/>
    <property type="molecule type" value="Genomic_DNA"/>
</dbReference>
<accession>A0A2V2LJH0</accession>
<feature type="transmembrane region" description="Helical" evidence="4">
    <location>
        <begin position="399"/>
        <end position="418"/>
    </location>
</feature>
<protein>
    <submittedName>
        <fullName evidence="5">MFS transporter</fullName>
    </submittedName>
</protein>
<dbReference type="InterPro" id="IPR011701">
    <property type="entry name" value="MFS"/>
</dbReference>
<dbReference type="OrthoDB" id="1117124at2"/>
<sequence>MTARPLFARLTGAAPQDLPDGEARNGLIHIAALSLSKTADSLLDPKLVLSWLLSALGAPGAMVGALVPLREAGALLPQLALARLVEGTRRRKLVWAVASLLQGVAALGIAASAILLEGAAAGAAILALLAMLALARAGASVSQKDALARTVPKGRRGAITGFAGSVAAVLGFSFGGLMALGVFPLAVPTLAGAVALAGGALIVAGAVFSLLRETPREPQDPEGTPLDALVQPLAEDGQLRLFIAARAALAVTALAPPFIVLLAQGTERSALDQLGPLVMAATAGSVLAAYIWGRLSDRSSRRTLMAAGILACLSFVVIGAAGTMADGFGSGTAGQIAAAAAMFTVQIAYEGVRAGRKLHLTDMAEDALRARYTALSNTLVGLALLLGGAAGWAADAVGAGPVLLGFAVLAAAGVALAARLDEVQQDAD</sequence>
<feature type="transmembrane region" description="Helical" evidence="4">
    <location>
        <begin position="189"/>
        <end position="211"/>
    </location>
</feature>
<feature type="transmembrane region" description="Helical" evidence="4">
    <location>
        <begin position="159"/>
        <end position="183"/>
    </location>
</feature>
<evidence type="ECO:0000313" key="6">
    <source>
        <dbReference type="Proteomes" id="UP000245680"/>
    </source>
</evidence>
<feature type="transmembrane region" description="Helical" evidence="4">
    <location>
        <begin position="274"/>
        <end position="292"/>
    </location>
</feature>
<evidence type="ECO:0000256" key="4">
    <source>
        <dbReference type="SAM" id="Phobius"/>
    </source>
</evidence>
<dbReference type="InterPro" id="IPR036259">
    <property type="entry name" value="MFS_trans_sf"/>
</dbReference>
<dbReference type="Gene3D" id="1.20.1250.20">
    <property type="entry name" value="MFS general substrate transporter like domains"/>
    <property type="match status" value="1"/>
</dbReference>
<dbReference type="GO" id="GO:0022857">
    <property type="term" value="F:transmembrane transporter activity"/>
    <property type="evidence" value="ECO:0007669"/>
    <property type="project" value="InterPro"/>
</dbReference>
<dbReference type="PANTHER" id="PTHR23526:SF2">
    <property type="entry name" value="MAJOR FACILITATOR SUPERFAMILY (MFS) PROFILE DOMAIN-CONTAINING PROTEIN"/>
    <property type="match status" value="1"/>
</dbReference>
<evidence type="ECO:0000256" key="3">
    <source>
        <dbReference type="ARBA" id="ARBA00023136"/>
    </source>
</evidence>
<feature type="transmembrane region" description="Helical" evidence="4">
    <location>
        <begin position="120"/>
        <end position="139"/>
    </location>
</feature>
<feature type="transmembrane region" description="Helical" evidence="4">
    <location>
        <begin position="241"/>
        <end position="262"/>
    </location>
</feature>
<dbReference type="InterPro" id="IPR052528">
    <property type="entry name" value="Sugar_transport-like"/>
</dbReference>
<reference evidence="5 6" key="1">
    <citation type="submission" date="2018-05" db="EMBL/GenBank/DDBJ databases">
        <title>Rhodobacteraceae gen. nov., sp. nov. isolated from sea water.</title>
        <authorList>
            <person name="Ren Y."/>
        </authorList>
    </citation>
    <scope>NUCLEOTIDE SEQUENCE [LARGE SCALE GENOMIC DNA]</scope>
    <source>
        <strain evidence="5 6">TG-679</strain>
    </source>
</reference>
<evidence type="ECO:0000256" key="1">
    <source>
        <dbReference type="ARBA" id="ARBA00022692"/>
    </source>
</evidence>
<feature type="transmembrane region" description="Helical" evidence="4">
    <location>
        <begin position="93"/>
        <end position="114"/>
    </location>
</feature>
<keyword evidence="1 4" id="KW-0812">Transmembrane</keyword>
<dbReference type="Proteomes" id="UP000245680">
    <property type="component" value="Unassembled WGS sequence"/>
</dbReference>
<dbReference type="PANTHER" id="PTHR23526">
    <property type="entry name" value="INTEGRAL MEMBRANE TRANSPORT PROTEIN-RELATED"/>
    <property type="match status" value="1"/>
</dbReference>
<comment type="caution">
    <text evidence="5">The sequence shown here is derived from an EMBL/GenBank/DDBJ whole genome shotgun (WGS) entry which is preliminary data.</text>
</comment>
<keyword evidence="2 4" id="KW-1133">Transmembrane helix</keyword>